<keyword evidence="8 10" id="KW-0378">Hydrolase</keyword>
<feature type="binding site" evidence="10">
    <location>
        <position position="10"/>
    </location>
    <ligand>
        <name>Mg(2+)</name>
        <dbReference type="ChEBI" id="CHEBI:18420"/>
        <label>1</label>
    </ligand>
</feature>
<evidence type="ECO:0000256" key="5">
    <source>
        <dbReference type="ARBA" id="ARBA00022722"/>
    </source>
</evidence>
<evidence type="ECO:0000259" key="11">
    <source>
        <dbReference type="PROSITE" id="PS50879"/>
    </source>
</evidence>
<comment type="subunit">
    <text evidence="3 10">Monomer.</text>
</comment>
<dbReference type="NCBIfam" id="NF001236">
    <property type="entry name" value="PRK00203.1"/>
    <property type="match status" value="1"/>
</dbReference>
<dbReference type="InterPro" id="IPR036397">
    <property type="entry name" value="RNaseH_sf"/>
</dbReference>
<protein>
    <recommendedName>
        <fullName evidence="4 10">Ribonuclease H</fullName>
        <shortName evidence="10">RNase H</shortName>
        <ecNumber evidence="4 10">3.1.26.4</ecNumber>
    </recommendedName>
</protein>
<sequence length="155" mass="17087">MRHKVTIYTDGSSRGNPGPGGYGVVMMAAGRRKELSGGYKRTTNNRMELMAAIVALEALKQPCEVSLHSDSKYVIDAMTKGWVFGWKAKGWSRGPGKELKNAELWQRLYAASHSHKVDWKWVRGHAGNVHNERCDTLAVAAGRGSGLPEDEGFED</sequence>
<dbReference type="EMBL" id="BAABRL010000004">
    <property type="protein sequence ID" value="GAA5495536.1"/>
    <property type="molecule type" value="Genomic_DNA"/>
</dbReference>
<keyword evidence="9 10" id="KW-0460">Magnesium</keyword>
<dbReference type="Pfam" id="PF00075">
    <property type="entry name" value="RNase_H"/>
    <property type="match status" value="1"/>
</dbReference>
<dbReference type="Gene3D" id="3.30.420.10">
    <property type="entry name" value="Ribonuclease H-like superfamily/Ribonuclease H"/>
    <property type="match status" value="1"/>
</dbReference>
<feature type="domain" description="RNase H type-1" evidence="11">
    <location>
        <begin position="1"/>
        <end position="143"/>
    </location>
</feature>
<comment type="subcellular location">
    <subcellularLocation>
        <location evidence="10">Cytoplasm</location>
    </subcellularLocation>
</comment>
<dbReference type="HAMAP" id="MF_00042">
    <property type="entry name" value="RNase_H"/>
    <property type="match status" value="1"/>
</dbReference>
<evidence type="ECO:0000256" key="6">
    <source>
        <dbReference type="ARBA" id="ARBA00022723"/>
    </source>
</evidence>
<evidence type="ECO:0000313" key="13">
    <source>
        <dbReference type="Proteomes" id="UP001424741"/>
    </source>
</evidence>
<evidence type="ECO:0000256" key="3">
    <source>
        <dbReference type="ARBA" id="ARBA00011245"/>
    </source>
</evidence>
<name>A0ABP9UYL6_9BACT</name>
<evidence type="ECO:0000313" key="12">
    <source>
        <dbReference type="EMBL" id="GAA5495536.1"/>
    </source>
</evidence>
<evidence type="ECO:0000256" key="9">
    <source>
        <dbReference type="ARBA" id="ARBA00022842"/>
    </source>
</evidence>
<dbReference type="PROSITE" id="PS50879">
    <property type="entry name" value="RNASE_H_1"/>
    <property type="match status" value="1"/>
</dbReference>
<feature type="binding site" evidence="10">
    <location>
        <position position="10"/>
    </location>
    <ligand>
        <name>Mg(2+)</name>
        <dbReference type="ChEBI" id="CHEBI:18420"/>
        <label>2</label>
    </ligand>
</feature>
<keyword evidence="10" id="KW-0963">Cytoplasm</keyword>
<feature type="binding site" evidence="10">
    <location>
        <position position="48"/>
    </location>
    <ligand>
        <name>Mg(2+)</name>
        <dbReference type="ChEBI" id="CHEBI:18420"/>
        <label>1</label>
    </ligand>
</feature>
<evidence type="ECO:0000256" key="4">
    <source>
        <dbReference type="ARBA" id="ARBA00012180"/>
    </source>
</evidence>
<dbReference type="Proteomes" id="UP001424741">
    <property type="component" value="Unassembled WGS sequence"/>
</dbReference>
<dbReference type="EC" id="3.1.26.4" evidence="4 10"/>
<evidence type="ECO:0000256" key="1">
    <source>
        <dbReference type="ARBA" id="ARBA00000077"/>
    </source>
</evidence>
<organism evidence="12 13">
    <name type="scientific">Rubritalea halochordaticola</name>
    <dbReference type="NCBI Taxonomy" id="714537"/>
    <lineage>
        <taxon>Bacteria</taxon>
        <taxon>Pseudomonadati</taxon>
        <taxon>Verrucomicrobiota</taxon>
        <taxon>Verrucomicrobiia</taxon>
        <taxon>Verrucomicrobiales</taxon>
        <taxon>Rubritaleaceae</taxon>
        <taxon>Rubritalea</taxon>
    </lineage>
</organism>
<evidence type="ECO:0000256" key="8">
    <source>
        <dbReference type="ARBA" id="ARBA00022801"/>
    </source>
</evidence>
<dbReference type="PANTHER" id="PTHR10642">
    <property type="entry name" value="RIBONUCLEASE H1"/>
    <property type="match status" value="1"/>
</dbReference>
<comment type="cofactor">
    <cofactor evidence="10">
        <name>Mg(2+)</name>
        <dbReference type="ChEBI" id="CHEBI:18420"/>
    </cofactor>
    <text evidence="10">Binds 1 Mg(2+) ion per subunit. May bind a second metal ion at a regulatory site, or after substrate binding.</text>
</comment>
<comment type="similarity">
    <text evidence="2 10">Belongs to the RNase H family.</text>
</comment>
<evidence type="ECO:0000256" key="2">
    <source>
        <dbReference type="ARBA" id="ARBA00005300"/>
    </source>
</evidence>
<comment type="catalytic activity">
    <reaction evidence="1 10">
        <text>Endonucleolytic cleavage to 5'-phosphomonoester.</text>
        <dbReference type="EC" id="3.1.26.4"/>
    </reaction>
</comment>
<keyword evidence="5 10" id="KW-0540">Nuclease</keyword>
<dbReference type="SUPFAM" id="SSF53098">
    <property type="entry name" value="Ribonuclease H-like"/>
    <property type="match status" value="1"/>
</dbReference>
<dbReference type="InterPro" id="IPR022892">
    <property type="entry name" value="RNaseHI"/>
</dbReference>
<dbReference type="InterPro" id="IPR012337">
    <property type="entry name" value="RNaseH-like_sf"/>
</dbReference>
<dbReference type="PANTHER" id="PTHR10642:SF26">
    <property type="entry name" value="RIBONUCLEASE H1"/>
    <property type="match status" value="1"/>
</dbReference>
<dbReference type="InterPro" id="IPR050092">
    <property type="entry name" value="RNase_H"/>
</dbReference>
<evidence type="ECO:0000256" key="10">
    <source>
        <dbReference type="HAMAP-Rule" id="MF_00042"/>
    </source>
</evidence>
<feature type="binding site" evidence="10">
    <location>
        <position position="70"/>
    </location>
    <ligand>
        <name>Mg(2+)</name>
        <dbReference type="ChEBI" id="CHEBI:18420"/>
        <label>1</label>
    </ligand>
</feature>
<dbReference type="InterPro" id="IPR002156">
    <property type="entry name" value="RNaseH_domain"/>
</dbReference>
<keyword evidence="6 10" id="KW-0479">Metal-binding</keyword>
<gene>
    <name evidence="10 12" type="primary">rnhA</name>
    <name evidence="12" type="ORF">Rhal01_01714</name>
</gene>
<comment type="function">
    <text evidence="10">Endonuclease that specifically degrades the RNA of RNA-DNA hybrids.</text>
</comment>
<comment type="caution">
    <text evidence="12">The sequence shown here is derived from an EMBL/GenBank/DDBJ whole genome shotgun (WGS) entry which is preliminary data.</text>
</comment>
<dbReference type="CDD" id="cd09278">
    <property type="entry name" value="RNase_HI_prokaryote_like"/>
    <property type="match status" value="1"/>
</dbReference>
<evidence type="ECO:0000256" key="7">
    <source>
        <dbReference type="ARBA" id="ARBA00022759"/>
    </source>
</evidence>
<proteinExistence type="inferred from homology"/>
<reference evidence="12 13" key="1">
    <citation type="submission" date="2024-02" db="EMBL/GenBank/DDBJ databases">
        <title>Rubritalea halochordaticola NBRC 107102.</title>
        <authorList>
            <person name="Ichikawa N."/>
            <person name="Katano-Makiyama Y."/>
            <person name="Hidaka K."/>
        </authorList>
    </citation>
    <scope>NUCLEOTIDE SEQUENCE [LARGE SCALE GENOMIC DNA]</scope>
    <source>
        <strain evidence="12 13">NBRC 107102</strain>
    </source>
</reference>
<feature type="binding site" evidence="10">
    <location>
        <position position="135"/>
    </location>
    <ligand>
        <name>Mg(2+)</name>
        <dbReference type="ChEBI" id="CHEBI:18420"/>
        <label>2</label>
    </ligand>
</feature>
<keyword evidence="7 10" id="KW-0255">Endonuclease</keyword>
<accession>A0ABP9UYL6</accession>
<keyword evidence="13" id="KW-1185">Reference proteome</keyword>